<protein>
    <submittedName>
        <fullName evidence="2">Uncharacterized protein</fullName>
    </submittedName>
</protein>
<proteinExistence type="predicted"/>
<evidence type="ECO:0000256" key="1">
    <source>
        <dbReference type="SAM" id="MobiDB-lite"/>
    </source>
</evidence>
<evidence type="ECO:0000313" key="2">
    <source>
        <dbReference type="EMBL" id="KAK5970825.1"/>
    </source>
</evidence>
<dbReference type="Proteomes" id="UP001331761">
    <property type="component" value="Unassembled WGS sequence"/>
</dbReference>
<reference evidence="2 3" key="1">
    <citation type="submission" date="2019-10" db="EMBL/GenBank/DDBJ databases">
        <title>Assembly and Annotation for the nematode Trichostrongylus colubriformis.</title>
        <authorList>
            <person name="Martin J."/>
        </authorList>
    </citation>
    <scope>NUCLEOTIDE SEQUENCE [LARGE SCALE GENOMIC DNA]</scope>
    <source>
        <strain evidence="2">G859</strain>
        <tissue evidence="2">Whole worm</tissue>
    </source>
</reference>
<keyword evidence="3" id="KW-1185">Reference proteome</keyword>
<feature type="region of interest" description="Disordered" evidence="1">
    <location>
        <begin position="181"/>
        <end position="212"/>
    </location>
</feature>
<organism evidence="2 3">
    <name type="scientific">Trichostrongylus colubriformis</name>
    <name type="common">Black scour worm</name>
    <dbReference type="NCBI Taxonomy" id="6319"/>
    <lineage>
        <taxon>Eukaryota</taxon>
        <taxon>Metazoa</taxon>
        <taxon>Ecdysozoa</taxon>
        <taxon>Nematoda</taxon>
        <taxon>Chromadorea</taxon>
        <taxon>Rhabditida</taxon>
        <taxon>Rhabditina</taxon>
        <taxon>Rhabditomorpha</taxon>
        <taxon>Strongyloidea</taxon>
        <taxon>Trichostrongylidae</taxon>
        <taxon>Trichostrongylus</taxon>
    </lineage>
</organism>
<gene>
    <name evidence="2" type="ORF">GCK32_002996</name>
</gene>
<name>A0AAN8FJF8_TRICO</name>
<feature type="region of interest" description="Disordered" evidence="1">
    <location>
        <begin position="52"/>
        <end position="90"/>
    </location>
</feature>
<sequence>MTLIIEEGGSQSADMPKRHHAANSLVKKFPSLQVSQYPVLLFSNTDTEEQPAPVVCKASSNSETREFEDAGGDGRAWSKPPPLSPCSSSHLRSHPSFSSIVSATMKNQPSKNTAIHSPFICFTLERSTSTTSASSSQSTPLATHREVACIANLKIVIPIESTAMPTPLLRQMYSLDERGSFRQQRKRRAGMSGVASIGSALGGRSPHSSFDSNTDVAQISMNWMRMNGLGQGGFRQLLSGNPAVAKSVPPFDLLFQSTTNLGRVSSFRKTHGISSPEDRVPAQPHIEIIDALPKPPYIHLTKDS</sequence>
<dbReference type="EMBL" id="WIXE01018536">
    <property type="protein sequence ID" value="KAK5970825.1"/>
    <property type="molecule type" value="Genomic_DNA"/>
</dbReference>
<evidence type="ECO:0000313" key="3">
    <source>
        <dbReference type="Proteomes" id="UP001331761"/>
    </source>
</evidence>
<dbReference type="AlphaFoldDB" id="A0AAN8FJF8"/>
<accession>A0AAN8FJF8</accession>
<comment type="caution">
    <text evidence="2">The sequence shown here is derived from an EMBL/GenBank/DDBJ whole genome shotgun (WGS) entry which is preliminary data.</text>
</comment>